<evidence type="ECO:0000313" key="9">
    <source>
        <dbReference type="Proteomes" id="UP000199400"/>
    </source>
</evidence>
<dbReference type="SUPFAM" id="SSF103473">
    <property type="entry name" value="MFS general substrate transporter"/>
    <property type="match status" value="1"/>
</dbReference>
<feature type="transmembrane region" description="Helical" evidence="7">
    <location>
        <begin position="92"/>
        <end position="111"/>
    </location>
</feature>
<feature type="transmembrane region" description="Helical" evidence="7">
    <location>
        <begin position="123"/>
        <end position="143"/>
    </location>
</feature>
<evidence type="ECO:0000256" key="4">
    <source>
        <dbReference type="ARBA" id="ARBA00022989"/>
    </source>
</evidence>
<organism evidence="8 9">
    <name type="scientific">Nannocystis exedens</name>
    <dbReference type="NCBI Taxonomy" id="54"/>
    <lineage>
        <taxon>Bacteria</taxon>
        <taxon>Pseudomonadati</taxon>
        <taxon>Myxococcota</taxon>
        <taxon>Polyangia</taxon>
        <taxon>Nannocystales</taxon>
        <taxon>Nannocystaceae</taxon>
        <taxon>Nannocystis</taxon>
    </lineage>
</organism>
<feature type="region of interest" description="Disordered" evidence="6">
    <location>
        <begin position="1"/>
        <end position="24"/>
    </location>
</feature>
<dbReference type="RefSeq" id="WP_096329361.1">
    <property type="nucleotide sequence ID" value="NZ_FOMX01000003.1"/>
</dbReference>
<evidence type="ECO:0000256" key="7">
    <source>
        <dbReference type="SAM" id="Phobius"/>
    </source>
</evidence>
<dbReference type="OrthoDB" id="9787815at2"/>
<proteinExistence type="predicted"/>
<keyword evidence="9" id="KW-1185">Reference proteome</keyword>
<evidence type="ECO:0000256" key="6">
    <source>
        <dbReference type="SAM" id="MobiDB-lite"/>
    </source>
</evidence>
<feature type="transmembrane region" description="Helical" evidence="7">
    <location>
        <begin position="187"/>
        <end position="209"/>
    </location>
</feature>
<feature type="compositionally biased region" description="Low complexity" evidence="6">
    <location>
        <begin position="1"/>
        <end position="16"/>
    </location>
</feature>
<evidence type="ECO:0000256" key="3">
    <source>
        <dbReference type="ARBA" id="ARBA00022692"/>
    </source>
</evidence>
<dbReference type="InterPro" id="IPR036259">
    <property type="entry name" value="MFS_trans_sf"/>
</dbReference>
<evidence type="ECO:0000313" key="8">
    <source>
        <dbReference type="EMBL" id="SFD64059.1"/>
    </source>
</evidence>
<feature type="transmembrane region" description="Helical" evidence="7">
    <location>
        <begin position="239"/>
        <end position="259"/>
    </location>
</feature>
<dbReference type="InterPro" id="IPR004752">
    <property type="entry name" value="AmpG_permease/AT-1"/>
</dbReference>
<dbReference type="Proteomes" id="UP000199400">
    <property type="component" value="Unassembled WGS sequence"/>
</dbReference>
<evidence type="ECO:0000256" key="1">
    <source>
        <dbReference type="ARBA" id="ARBA00004141"/>
    </source>
</evidence>
<sequence length="449" mass="47457">MSTAAATPDPSSGPSGPEQPPTRRAGTVAWTASTYFGEGLPWSILHQVAAEFFTAAGLPAREVGFTSALHFTSSLKFVWSPIVDLIGTLRQWIVATQFGLGVLMAVLAVLAHNMASGAGSGTAVIWLVLIAIGLFSATHDIACDGYYMTALGRPDQARYTGIRVAAFRVAMMVGSSGLVFLGGRVHWLAGFGLGALLMVGLAVAHRVWLPRIHAARPVVQSSGDAAADWRARIAHIRGAYFSFLLQPRAVIVLLFLLSFKLGDALMFGMSKVLFRELGIGTDDRGVLNGFGTAASIAGAMLGGLWVARVGLQRALMPIALIMAGGIPLYLWLAAPRLPADIMLGFGAPLSLAHTLSPPLWQVGTILVIEQLCGGLATAAQTIFIMSRCHPDHKAAHFAFATAIYSLAQTISGTYSGFLYEAHGPLVYFSIAAVACVPCVVLIPFLRQNS</sequence>
<dbReference type="EMBL" id="FOMX01000003">
    <property type="protein sequence ID" value="SFD64059.1"/>
    <property type="molecule type" value="Genomic_DNA"/>
</dbReference>
<keyword evidence="4 7" id="KW-1133">Transmembrane helix</keyword>
<dbReference type="GO" id="GO:0016020">
    <property type="term" value="C:membrane"/>
    <property type="evidence" value="ECO:0007669"/>
    <property type="project" value="UniProtKB-SubCell"/>
</dbReference>
<name>A0A1I1TZZ0_9BACT</name>
<feature type="transmembrane region" description="Helical" evidence="7">
    <location>
        <begin position="286"/>
        <end position="307"/>
    </location>
</feature>
<feature type="transmembrane region" description="Helical" evidence="7">
    <location>
        <begin position="359"/>
        <end position="385"/>
    </location>
</feature>
<protein>
    <submittedName>
        <fullName evidence="8">MFS transporter, PAT family, beta-lactamase induction signal transducer AmpG</fullName>
    </submittedName>
</protein>
<dbReference type="InterPro" id="IPR011701">
    <property type="entry name" value="MFS"/>
</dbReference>
<keyword evidence="3 7" id="KW-0812">Transmembrane</keyword>
<comment type="subcellular location">
    <subcellularLocation>
        <location evidence="1">Membrane</location>
        <topology evidence="1">Multi-pass membrane protein</topology>
    </subcellularLocation>
</comment>
<dbReference type="Gene3D" id="1.20.1250.20">
    <property type="entry name" value="MFS general substrate transporter like domains"/>
    <property type="match status" value="1"/>
</dbReference>
<feature type="transmembrane region" description="Helical" evidence="7">
    <location>
        <begin position="314"/>
        <end position="334"/>
    </location>
</feature>
<dbReference type="PANTHER" id="PTHR12778">
    <property type="entry name" value="SOLUTE CARRIER FAMILY 33 ACETYL-COA TRANSPORTER -RELATED"/>
    <property type="match status" value="1"/>
</dbReference>
<dbReference type="Pfam" id="PF07690">
    <property type="entry name" value="MFS_1"/>
    <property type="match status" value="1"/>
</dbReference>
<reference evidence="9" key="1">
    <citation type="submission" date="2016-10" db="EMBL/GenBank/DDBJ databases">
        <authorList>
            <person name="Varghese N."/>
            <person name="Submissions S."/>
        </authorList>
    </citation>
    <scope>NUCLEOTIDE SEQUENCE [LARGE SCALE GENOMIC DNA]</scope>
    <source>
        <strain evidence="9">ATCC 25963</strain>
    </source>
</reference>
<feature type="transmembrane region" description="Helical" evidence="7">
    <location>
        <begin position="397"/>
        <end position="419"/>
    </location>
</feature>
<dbReference type="GO" id="GO:0022857">
    <property type="term" value="F:transmembrane transporter activity"/>
    <property type="evidence" value="ECO:0007669"/>
    <property type="project" value="InterPro"/>
</dbReference>
<evidence type="ECO:0000256" key="2">
    <source>
        <dbReference type="ARBA" id="ARBA00022448"/>
    </source>
</evidence>
<dbReference type="AlphaFoldDB" id="A0A1I1TZZ0"/>
<keyword evidence="2" id="KW-0813">Transport</keyword>
<feature type="transmembrane region" description="Helical" evidence="7">
    <location>
        <begin position="164"/>
        <end position="181"/>
    </location>
</feature>
<feature type="transmembrane region" description="Helical" evidence="7">
    <location>
        <begin position="425"/>
        <end position="445"/>
    </location>
</feature>
<gene>
    <name evidence="8" type="ORF">SAMN02745121_00849</name>
</gene>
<accession>A0A1I1TZZ0</accession>
<dbReference type="PANTHER" id="PTHR12778:SF10">
    <property type="entry name" value="MAJOR FACILITATOR SUPERFAMILY DOMAIN-CONTAINING PROTEIN 3"/>
    <property type="match status" value="1"/>
</dbReference>
<dbReference type="STRING" id="54.SAMN02745121_00849"/>
<evidence type="ECO:0000256" key="5">
    <source>
        <dbReference type="ARBA" id="ARBA00023136"/>
    </source>
</evidence>
<keyword evidence="5 7" id="KW-0472">Membrane</keyword>